<dbReference type="AlphaFoldDB" id="A0A1B3XHX5"/>
<proteinExistence type="predicted"/>
<dbReference type="STRING" id="264697.ABE28_000235"/>
<evidence type="ECO:0000313" key="1">
    <source>
        <dbReference type="EMBL" id="AOH52800.1"/>
    </source>
</evidence>
<dbReference type="EMBL" id="CP017080">
    <property type="protein sequence ID" value="AOH52800.1"/>
    <property type="molecule type" value="Genomic_DNA"/>
</dbReference>
<keyword evidence="2" id="KW-1185">Reference proteome</keyword>
<name>A0A1B3XHX5_9BACI</name>
<organism evidence="1 2">
    <name type="scientific">Peribacillus muralis</name>
    <dbReference type="NCBI Taxonomy" id="264697"/>
    <lineage>
        <taxon>Bacteria</taxon>
        <taxon>Bacillati</taxon>
        <taxon>Bacillota</taxon>
        <taxon>Bacilli</taxon>
        <taxon>Bacillales</taxon>
        <taxon>Bacillaceae</taxon>
        <taxon>Peribacillus</taxon>
    </lineage>
</organism>
<dbReference type="KEGG" id="bmur:ABE28_000235"/>
<dbReference type="Proteomes" id="UP000077926">
    <property type="component" value="Chromosome"/>
</dbReference>
<reference evidence="1 2" key="1">
    <citation type="submission" date="2016-08" db="EMBL/GenBank/DDBJ databases">
        <title>Complete genome sequence of Bacillus muralis G25-68, a strain with toxicity to nematodes.</title>
        <authorList>
            <person name="Zheng Z."/>
        </authorList>
    </citation>
    <scope>NUCLEOTIDE SEQUENCE [LARGE SCALE GENOMIC DNA]</scope>
    <source>
        <strain evidence="1 2">G25-68</strain>
    </source>
</reference>
<accession>A0A1B3XHX5</accession>
<gene>
    <name evidence="1" type="ORF">ABE28_000235</name>
</gene>
<evidence type="ECO:0000313" key="2">
    <source>
        <dbReference type="Proteomes" id="UP000077926"/>
    </source>
</evidence>
<sequence>MNIQFSSIFMKWEIKKKADRATEGSFLLTDEYEAFCCAFLLMVKKRSFLFYLKSGGRVCRI</sequence>
<protein>
    <submittedName>
        <fullName evidence="1">Uncharacterized protein</fullName>
    </submittedName>
</protein>